<proteinExistence type="predicted"/>
<dbReference type="InterPro" id="IPR011333">
    <property type="entry name" value="SKP1/BTB/POZ_sf"/>
</dbReference>
<feature type="compositionally biased region" description="Polar residues" evidence="1">
    <location>
        <begin position="138"/>
        <end position="152"/>
    </location>
</feature>
<dbReference type="PANTHER" id="PTHR47369:SF1">
    <property type="entry name" value="BTB_POZ DOMAIN-CONTAINING PROTEIN"/>
    <property type="match status" value="1"/>
</dbReference>
<feature type="compositionally biased region" description="Low complexity" evidence="1">
    <location>
        <begin position="59"/>
        <end position="76"/>
    </location>
</feature>
<feature type="region of interest" description="Disordered" evidence="1">
    <location>
        <begin position="59"/>
        <end position="97"/>
    </location>
</feature>
<accession>A0A1X2GGI1</accession>
<feature type="region of interest" description="Disordered" evidence="1">
    <location>
        <begin position="630"/>
        <end position="657"/>
    </location>
</feature>
<feature type="region of interest" description="Disordered" evidence="1">
    <location>
        <begin position="748"/>
        <end position="769"/>
    </location>
</feature>
<evidence type="ECO:0000313" key="2">
    <source>
        <dbReference type="EMBL" id="ORX53244.1"/>
    </source>
</evidence>
<feature type="region of interest" description="Disordered" evidence="1">
    <location>
        <begin position="586"/>
        <end position="608"/>
    </location>
</feature>
<comment type="caution">
    <text evidence="2">The sequence shown here is derived from an EMBL/GenBank/DDBJ whole genome shotgun (WGS) entry which is preliminary data.</text>
</comment>
<sequence>MDLGQHVLESMFEKSLFSDLSLAFYHSAFPFTMRFDVHKCVVAQSPFLRRLLDNIHRIPPATGSAPDSPSASPAASVDDRSSALLSHDTSRQTTCTTSRHPVLHLTVDLIDAMTSRGFIMAPFQHIIRRQWQKPMANDPSSSEDASSPTLSKEPSRQQDSKDETAQPQHILSSHVRFVLRWLYTIHRKDLVDSLEEEDTLRVLCIAIMFDLDALVDACLNKYLARQLTMGSINRDLEIICQLPRYHRAYHQLRDAALLLLLRQGPDHPRLLARLPVDYMSDILSADLLFVSCEYERYSLLREVLVAFMQSVGKITWTATGPIDQERKRLSGFVKRLPANLNSHGFHHPIASTMTASLQERKKITASDIRLSSQRKRKRFSSQDLFNDENPANKPKLSRLSFSACVPFEKLLADASSGGILDKATILSYLLRTTVNYSNMTFDQLTIVRQDGIVDETIVFRALWQRESLDRLLYPTVHRPSQRPVMKPISTSPASTSTLTIPTTVGKRTSSQLSEDSDDNNDSERHAALSEYFDVDGASLDQERRRRLLLGTPRFRFSASVTVEYPLHGWLALPNSQAVDMDELYESEEDDLPAATNPASSSQPLIPSSSKEAPILIDVDEPMGQDRTIQRSVEDDMDDLDAKSATPAQRRARKKHAPSVELLEVGDCSETPSSALISPSPAPNDHLFRKVFFTQSEQILGHWYRVRVEATVLDPPALDSPTNDSPSQQPSSDNPFLQCRFELQRDGITPATQQDKVDDSPTASNMAVQHDQPPKIQYAIYCLNRHEPLLLPDHIDPEDRVLVPATQVTETEPEQSSPSSQQPTTTGYVGKIRMSLDELKAKGKLDIDMLVALEMFGLHHGRL</sequence>
<feature type="compositionally biased region" description="Polar residues" evidence="1">
    <location>
        <begin position="488"/>
        <end position="512"/>
    </location>
</feature>
<dbReference type="Gene3D" id="3.30.710.10">
    <property type="entry name" value="Potassium Channel Kv1.1, Chain A"/>
    <property type="match status" value="1"/>
</dbReference>
<gene>
    <name evidence="2" type="ORF">DM01DRAFT_1336423</name>
</gene>
<feature type="region of interest" description="Disordered" evidence="1">
    <location>
        <begin position="714"/>
        <end position="734"/>
    </location>
</feature>
<feature type="compositionally biased region" description="Low complexity" evidence="1">
    <location>
        <begin position="718"/>
        <end position="734"/>
    </location>
</feature>
<feature type="region of interest" description="Disordered" evidence="1">
    <location>
        <begin position="369"/>
        <end position="391"/>
    </location>
</feature>
<feature type="region of interest" description="Disordered" evidence="1">
    <location>
        <begin position="806"/>
        <end position="826"/>
    </location>
</feature>
<organism evidence="2 3">
    <name type="scientific">Hesseltinella vesiculosa</name>
    <dbReference type="NCBI Taxonomy" id="101127"/>
    <lineage>
        <taxon>Eukaryota</taxon>
        <taxon>Fungi</taxon>
        <taxon>Fungi incertae sedis</taxon>
        <taxon>Mucoromycota</taxon>
        <taxon>Mucoromycotina</taxon>
        <taxon>Mucoromycetes</taxon>
        <taxon>Mucorales</taxon>
        <taxon>Cunninghamellaceae</taxon>
        <taxon>Hesseltinella</taxon>
    </lineage>
</organism>
<dbReference type="PANTHER" id="PTHR47369">
    <property type="entry name" value="BTB/POZ DOMAIN-CONTAINING PROTEIN"/>
    <property type="match status" value="1"/>
</dbReference>
<keyword evidence="3" id="KW-1185">Reference proteome</keyword>
<name>A0A1X2GGI1_9FUNG</name>
<dbReference type="EMBL" id="MCGT01000016">
    <property type="protein sequence ID" value="ORX53244.1"/>
    <property type="molecule type" value="Genomic_DNA"/>
</dbReference>
<dbReference type="SUPFAM" id="SSF54695">
    <property type="entry name" value="POZ domain"/>
    <property type="match status" value="1"/>
</dbReference>
<feature type="region of interest" description="Disordered" evidence="1">
    <location>
        <begin position="133"/>
        <end position="168"/>
    </location>
</feature>
<feature type="compositionally biased region" description="Low complexity" evidence="1">
    <location>
        <begin position="813"/>
        <end position="825"/>
    </location>
</feature>
<evidence type="ECO:0008006" key="4">
    <source>
        <dbReference type="Google" id="ProtNLM"/>
    </source>
</evidence>
<feature type="compositionally biased region" description="Low complexity" evidence="1">
    <location>
        <begin position="597"/>
        <end position="608"/>
    </location>
</feature>
<dbReference type="AlphaFoldDB" id="A0A1X2GGI1"/>
<feature type="region of interest" description="Disordered" evidence="1">
    <location>
        <begin position="482"/>
        <end position="523"/>
    </location>
</feature>
<feature type="compositionally biased region" description="Basic and acidic residues" evidence="1">
    <location>
        <begin position="153"/>
        <end position="164"/>
    </location>
</feature>
<protein>
    <recommendedName>
        <fullName evidence="4">BTB domain-containing protein</fullName>
    </recommendedName>
</protein>
<evidence type="ECO:0000256" key="1">
    <source>
        <dbReference type="SAM" id="MobiDB-lite"/>
    </source>
</evidence>
<dbReference type="OrthoDB" id="6359943at2759"/>
<reference evidence="2 3" key="1">
    <citation type="submission" date="2016-07" db="EMBL/GenBank/DDBJ databases">
        <title>Pervasive Adenine N6-methylation of Active Genes in Fungi.</title>
        <authorList>
            <consortium name="DOE Joint Genome Institute"/>
            <person name="Mondo S.J."/>
            <person name="Dannebaum R.O."/>
            <person name="Kuo R.C."/>
            <person name="Labutti K."/>
            <person name="Haridas S."/>
            <person name="Kuo A."/>
            <person name="Salamov A."/>
            <person name="Ahrendt S.R."/>
            <person name="Lipzen A."/>
            <person name="Sullivan W."/>
            <person name="Andreopoulos W.B."/>
            <person name="Clum A."/>
            <person name="Lindquist E."/>
            <person name="Daum C."/>
            <person name="Ramamoorthy G.K."/>
            <person name="Gryganskyi A."/>
            <person name="Culley D."/>
            <person name="Magnuson J.K."/>
            <person name="James T.Y."/>
            <person name="O'Malley M.A."/>
            <person name="Stajich J.E."/>
            <person name="Spatafora J.W."/>
            <person name="Visel A."/>
            <person name="Grigoriev I.V."/>
        </authorList>
    </citation>
    <scope>NUCLEOTIDE SEQUENCE [LARGE SCALE GENOMIC DNA]</scope>
    <source>
        <strain evidence="2 3">NRRL 3301</strain>
    </source>
</reference>
<dbReference type="Proteomes" id="UP000242146">
    <property type="component" value="Unassembled WGS sequence"/>
</dbReference>
<evidence type="ECO:0000313" key="3">
    <source>
        <dbReference type="Proteomes" id="UP000242146"/>
    </source>
</evidence>